<dbReference type="PROSITE" id="PS50157">
    <property type="entry name" value="ZINC_FINGER_C2H2_2"/>
    <property type="match status" value="3"/>
</dbReference>
<evidence type="ECO:0000313" key="7">
    <source>
        <dbReference type="EMBL" id="OMJ71081.1"/>
    </source>
</evidence>
<keyword evidence="1" id="KW-0479">Metal-binding</keyword>
<dbReference type="OrthoDB" id="10261408at2759"/>
<dbReference type="GO" id="GO:0000981">
    <property type="term" value="F:DNA-binding transcription factor activity, RNA polymerase II-specific"/>
    <property type="evidence" value="ECO:0007669"/>
    <property type="project" value="TreeGrafter"/>
</dbReference>
<gene>
    <name evidence="7" type="ORF">SteCoe_30811</name>
</gene>
<dbReference type="Gene3D" id="3.30.160.60">
    <property type="entry name" value="Classic Zinc Finger"/>
    <property type="match status" value="2"/>
</dbReference>
<dbReference type="PANTHER" id="PTHR23235">
    <property type="entry name" value="KRUEPPEL-LIKE TRANSCRIPTION FACTOR"/>
    <property type="match status" value="1"/>
</dbReference>
<evidence type="ECO:0000256" key="2">
    <source>
        <dbReference type="ARBA" id="ARBA00022737"/>
    </source>
</evidence>
<dbReference type="SUPFAM" id="SSF57667">
    <property type="entry name" value="beta-beta-alpha zinc fingers"/>
    <property type="match status" value="1"/>
</dbReference>
<feature type="domain" description="C2H2-type" evidence="6">
    <location>
        <begin position="43"/>
        <end position="70"/>
    </location>
</feature>
<evidence type="ECO:0000259" key="6">
    <source>
        <dbReference type="PROSITE" id="PS50157"/>
    </source>
</evidence>
<dbReference type="PANTHER" id="PTHR23235:SF120">
    <property type="entry name" value="KRUPPEL-LIKE FACTOR 15"/>
    <property type="match status" value="1"/>
</dbReference>
<dbReference type="InterPro" id="IPR036236">
    <property type="entry name" value="Znf_C2H2_sf"/>
</dbReference>
<sequence>MQRPIEFKLKLYCCPSVECLKEYKSKFNLRKHFQMCHLGKTFHKCRICKKHFASQQILREHIYRHSGAKPYKCHLCGNKYRQYSHLSLHRRQHNLRYLNALEVKELQTDSEQEEMS</sequence>
<proteinExistence type="predicted"/>
<dbReference type="FunFam" id="3.30.160.60:FF:000340">
    <property type="entry name" value="zinc finger protein 473 isoform X1"/>
    <property type="match status" value="1"/>
</dbReference>
<feature type="domain" description="C2H2-type" evidence="6">
    <location>
        <begin position="71"/>
        <end position="93"/>
    </location>
</feature>
<dbReference type="AlphaFoldDB" id="A0A1R2B2S1"/>
<evidence type="ECO:0000256" key="3">
    <source>
        <dbReference type="ARBA" id="ARBA00022771"/>
    </source>
</evidence>
<keyword evidence="8" id="KW-1185">Reference proteome</keyword>
<protein>
    <recommendedName>
        <fullName evidence="6">C2H2-type domain-containing protein</fullName>
    </recommendedName>
</protein>
<reference evidence="7 8" key="1">
    <citation type="submission" date="2016-11" db="EMBL/GenBank/DDBJ databases">
        <title>The macronuclear genome of Stentor coeruleus: a giant cell with tiny introns.</title>
        <authorList>
            <person name="Slabodnick M."/>
            <person name="Ruby J.G."/>
            <person name="Reiff S.B."/>
            <person name="Swart E.C."/>
            <person name="Gosai S."/>
            <person name="Prabakaran S."/>
            <person name="Witkowska E."/>
            <person name="Larue G.E."/>
            <person name="Fisher S."/>
            <person name="Freeman R.M."/>
            <person name="Gunawardena J."/>
            <person name="Chu W."/>
            <person name="Stover N.A."/>
            <person name="Gregory B.D."/>
            <person name="Nowacki M."/>
            <person name="Derisi J."/>
            <person name="Roy S.W."/>
            <person name="Marshall W.F."/>
            <person name="Sood P."/>
        </authorList>
    </citation>
    <scope>NUCLEOTIDE SEQUENCE [LARGE SCALE GENOMIC DNA]</scope>
    <source>
        <strain evidence="7">WM001</strain>
    </source>
</reference>
<dbReference type="GO" id="GO:0008270">
    <property type="term" value="F:zinc ion binding"/>
    <property type="evidence" value="ECO:0007669"/>
    <property type="project" value="UniProtKB-KW"/>
</dbReference>
<dbReference type="PROSITE" id="PS00028">
    <property type="entry name" value="ZINC_FINGER_C2H2_1"/>
    <property type="match status" value="3"/>
</dbReference>
<dbReference type="EMBL" id="MPUH01001025">
    <property type="protein sequence ID" value="OMJ71081.1"/>
    <property type="molecule type" value="Genomic_DNA"/>
</dbReference>
<comment type="caution">
    <text evidence="7">The sequence shown here is derived from an EMBL/GenBank/DDBJ whole genome shotgun (WGS) entry which is preliminary data.</text>
</comment>
<feature type="domain" description="C2H2-type" evidence="6">
    <location>
        <begin position="12"/>
        <end position="42"/>
    </location>
</feature>
<accession>A0A1R2B2S1</accession>
<organism evidence="7 8">
    <name type="scientific">Stentor coeruleus</name>
    <dbReference type="NCBI Taxonomy" id="5963"/>
    <lineage>
        <taxon>Eukaryota</taxon>
        <taxon>Sar</taxon>
        <taxon>Alveolata</taxon>
        <taxon>Ciliophora</taxon>
        <taxon>Postciliodesmatophora</taxon>
        <taxon>Heterotrichea</taxon>
        <taxon>Heterotrichida</taxon>
        <taxon>Stentoridae</taxon>
        <taxon>Stentor</taxon>
    </lineage>
</organism>
<dbReference type="Proteomes" id="UP000187209">
    <property type="component" value="Unassembled WGS sequence"/>
</dbReference>
<evidence type="ECO:0000256" key="5">
    <source>
        <dbReference type="PROSITE-ProRule" id="PRU00042"/>
    </source>
</evidence>
<dbReference type="Pfam" id="PF00096">
    <property type="entry name" value="zf-C2H2"/>
    <property type="match status" value="1"/>
</dbReference>
<evidence type="ECO:0000313" key="8">
    <source>
        <dbReference type="Proteomes" id="UP000187209"/>
    </source>
</evidence>
<dbReference type="GO" id="GO:0005634">
    <property type="term" value="C:nucleus"/>
    <property type="evidence" value="ECO:0007669"/>
    <property type="project" value="UniProtKB-ARBA"/>
</dbReference>
<keyword evidence="4" id="KW-0862">Zinc</keyword>
<dbReference type="GO" id="GO:0000978">
    <property type="term" value="F:RNA polymerase II cis-regulatory region sequence-specific DNA binding"/>
    <property type="evidence" value="ECO:0007669"/>
    <property type="project" value="TreeGrafter"/>
</dbReference>
<evidence type="ECO:0000256" key="4">
    <source>
        <dbReference type="ARBA" id="ARBA00022833"/>
    </source>
</evidence>
<keyword evidence="3 5" id="KW-0863">Zinc-finger</keyword>
<keyword evidence="2" id="KW-0677">Repeat</keyword>
<dbReference type="InterPro" id="IPR013087">
    <property type="entry name" value="Znf_C2H2_type"/>
</dbReference>
<evidence type="ECO:0000256" key="1">
    <source>
        <dbReference type="ARBA" id="ARBA00022723"/>
    </source>
</evidence>
<name>A0A1R2B2S1_9CILI</name>
<dbReference type="SMART" id="SM00355">
    <property type="entry name" value="ZnF_C2H2"/>
    <property type="match status" value="3"/>
</dbReference>